<protein>
    <submittedName>
        <fullName evidence="1">Uncharacterized protein</fullName>
    </submittedName>
</protein>
<dbReference type="EMBL" id="GBXM01072864">
    <property type="protein sequence ID" value="JAH35713.1"/>
    <property type="molecule type" value="Transcribed_RNA"/>
</dbReference>
<sequence>MRMQTSESELGLTYLFTSQFCALP</sequence>
<dbReference type="AlphaFoldDB" id="A0A0E9S5A0"/>
<reference evidence="1" key="1">
    <citation type="submission" date="2014-11" db="EMBL/GenBank/DDBJ databases">
        <authorList>
            <person name="Amaro Gonzalez C."/>
        </authorList>
    </citation>
    <scope>NUCLEOTIDE SEQUENCE</scope>
</reference>
<proteinExistence type="predicted"/>
<name>A0A0E9S5A0_ANGAN</name>
<reference evidence="1" key="2">
    <citation type="journal article" date="2015" name="Fish Shellfish Immunol.">
        <title>Early steps in the European eel (Anguilla anguilla)-Vibrio vulnificus interaction in the gills: Role of the RtxA13 toxin.</title>
        <authorList>
            <person name="Callol A."/>
            <person name="Pajuelo D."/>
            <person name="Ebbesson L."/>
            <person name="Teles M."/>
            <person name="MacKenzie S."/>
            <person name="Amaro C."/>
        </authorList>
    </citation>
    <scope>NUCLEOTIDE SEQUENCE</scope>
</reference>
<accession>A0A0E9S5A0</accession>
<evidence type="ECO:0000313" key="1">
    <source>
        <dbReference type="EMBL" id="JAH35713.1"/>
    </source>
</evidence>
<organism evidence="1">
    <name type="scientific">Anguilla anguilla</name>
    <name type="common">European freshwater eel</name>
    <name type="synonym">Muraena anguilla</name>
    <dbReference type="NCBI Taxonomy" id="7936"/>
    <lineage>
        <taxon>Eukaryota</taxon>
        <taxon>Metazoa</taxon>
        <taxon>Chordata</taxon>
        <taxon>Craniata</taxon>
        <taxon>Vertebrata</taxon>
        <taxon>Euteleostomi</taxon>
        <taxon>Actinopterygii</taxon>
        <taxon>Neopterygii</taxon>
        <taxon>Teleostei</taxon>
        <taxon>Anguilliformes</taxon>
        <taxon>Anguillidae</taxon>
        <taxon>Anguilla</taxon>
    </lineage>
</organism>